<dbReference type="PANTHER" id="PTHR31143:SF2">
    <property type="entry name" value="FR47-LIKE DOMAIN-CONTAINING PROTEIN-RELATED"/>
    <property type="match status" value="1"/>
</dbReference>
<proteinExistence type="predicted"/>
<evidence type="ECO:0000313" key="3">
    <source>
        <dbReference type="Proteomes" id="UP000481872"/>
    </source>
</evidence>
<dbReference type="Pfam" id="PF08445">
    <property type="entry name" value="FR47"/>
    <property type="match status" value="1"/>
</dbReference>
<comment type="caution">
    <text evidence="2">The sequence shown here is derived from an EMBL/GenBank/DDBJ whole genome shotgun (WGS) entry which is preliminary data.</text>
</comment>
<gene>
    <name evidence="2" type="ORF">G3M99_11135</name>
</gene>
<reference evidence="2 3" key="1">
    <citation type="submission" date="2020-02" db="EMBL/GenBank/DDBJ databases">
        <title>Genome assembly of a novel Clostridium senegalense strain.</title>
        <authorList>
            <person name="Gupta T.B."/>
            <person name="Jauregui R."/>
            <person name="Maclean P."/>
            <person name="Nawarathana A."/>
            <person name="Brightwell G."/>
        </authorList>
    </citation>
    <scope>NUCLEOTIDE SEQUENCE [LARGE SCALE GENOMIC DNA]</scope>
    <source>
        <strain evidence="2 3">AGRFS4</strain>
    </source>
</reference>
<keyword evidence="3" id="KW-1185">Reference proteome</keyword>
<keyword evidence="2" id="KW-0808">Transferase</keyword>
<dbReference type="InterPro" id="IPR000182">
    <property type="entry name" value="GNAT_dom"/>
</dbReference>
<dbReference type="GO" id="GO:0016747">
    <property type="term" value="F:acyltransferase activity, transferring groups other than amino-acyl groups"/>
    <property type="evidence" value="ECO:0007669"/>
    <property type="project" value="InterPro"/>
</dbReference>
<name>A0A6M0H4Z9_9CLOT</name>
<dbReference type="InterPro" id="IPR027365">
    <property type="entry name" value="GNAT_acetyltra_YdfB-like"/>
</dbReference>
<dbReference type="Proteomes" id="UP000481872">
    <property type="component" value="Unassembled WGS sequence"/>
</dbReference>
<sequence length="270" mass="30973">MFISFNKEDNVLNEKPFLGDEVQFNIFHKIIEGKEVLSLKTESGNAIAMHNPGYEMWVWVNKEIEANEFGDIIKELCSILDDNDISGISGNPDVVKKIADAYLNHFNVSYKEYMEMNAYECNRVVSLDNTKGKMIKAELKHKDIVAEYCHGFKKSMNGDDMEKEVQLCEAEKLINSGNLYLWEVEDKVVSMANIAHKSQRHCRINNVYTKIEERKKGYGTSLVANVSLKLLEEGITPMLYSEVENIAANKIYRNIGYEHCGKINTIMFIY</sequence>
<protein>
    <submittedName>
        <fullName evidence="2">GNAT family N-acetyltransferase</fullName>
    </submittedName>
</protein>
<dbReference type="PROSITE" id="PS51186">
    <property type="entry name" value="GNAT"/>
    <property type="match status" value="1"/>
</dbReference>
<organism evidence="2 3">
    <name type="scientific">Clostridium senegalense</name>
    <dbReference type="NCBI Taxonomy" id="1465809"/>
    <lineage>
        <taxon>Bacteria</taxon>
        <taxon>Bacillati</taxon>
        <taxon>Bacillota</taxon>
        <taxon>Clostridia</taxon>
        <taxon>Eubacteriales</taxon>
        <taxon>Clostridiaceae</taxon>
        <taxon>Clostridium</taxon>
    </lineage>
</organism>
<dbReference type="PANTHER" id="PTHR31143">
    <property type="match status" value="1"/>
</dbReference>
<evidence type="ECO:0000259" key="1">
    <source>
        <dbReference type="PROSITE" id="PS51186"/>
    </source>
</evidence>
<dbReference type="EMBL" id="JAAGPU010000019">
    <property type="protein sequence ID" value="NEU05398.1"/>
    <property type="molecule type" value="Genomic_DNA"/>
</dbReference>
<dbReference type="InterPro" id="IPR016181">
    <property type="entry name" value="Acyl_CoA_acyltransferase"/>
</dbReference>
<dbReference type="InterPro" id="IPR013653">
    <property type="entry name" value="GCN5-like_dom"/>
</dbReference>
<dbReference type="AlphaFoldDB" id="A0A6M0H4Z9"/>
<dbReference type="RefSeq" id="WP_061994396.1">
    <property type="nucleotide sequence ID" value="NZ_JAAGPU010000019.1"/>
</dbReference>
<dbReference type="SUPFAM" id="SSF55729">
    <property type="entry name" value="Acyl-CoA N-acyltransferases (Nat)"/>
    <property type="match status" value="1"/>
</dbReference>
<accession>A0A6M0H4Z9</accession>
<feature type="domain" description="N-acetyltransferase" evidence="1">
    <location>
        <begin position="134"/>
        <end position="270"/>
    </location>
</feature>
<evidence type="ECO:0000313" key="2">
    <source>
        <dbReference type="EMBL" id="NEU05398.1"/>
    </source>
</evidence>
<dbReference type="Gene3D" id="3.40.630.30">
    <property type="match status" value="1"/>
</dbReference>